<accession>A0A9X0HZI1</accession>
<evidence type="ECO:0000313" key="1">
    <source>
        <dbReference type="EMBL" id="KUJ43998.1"/>
    </source>
</evidence>
<name>A0A9X0HZI1_9ACTN</name>
<protein>
    <submittedName>
        <fullName evidence="1">Uncharacterized protein</fullName>
    </submittedName>
</protein>
<dbReference type="EMBL" id="LMWI01000002">
    <property type="protein sequence ID" value="KUJ43998.1"/>
    <property type="molecule type" value="Genomic_DNA"/>
</dbReference>
<proteinExistence type="predicted"/>
<dbReference type="AlphaFoldDB" id="A0A9X0HZI1"/>
<organism evidence="1 2">
    <name type="scientific">Micromonospora maris</name>
    <dbReference type="NCBI Taxonomy" id="1003110"/>
    <lineage>
        <taxon>Bacteria</taxon>
        <taxon>Bacillati</taxon>
        <taxon>Actinomycetota</taxon>
        <taxon>Actinomycetes</taxon>
        <taxon>Micromonosporales</taxon>
        <taxon>Micromonosporaceae</taxon>
        <taxon>Micromonospora</taxon>
    </lineage>
</organism>
<dbReference type="Proteomes" id="UP000053246">
    <property type="component" value="Unassembled WGS sequence"/>
</dbReference>
<keyword evidence="2" id="KW-1185">Reference proteome</keyword>
<evidence type="ECO:0000313" key="2">
    <source>
        <dbReference type="Proteomes" id="UP000053246"/>
    </source>
</evidence>
<sequence length="81" mass="9248">MDGPALVRSIVPQPGRAARTARQASMYKVVLTEAATVEDLHTWLDAHLLRRLWLSLWLPPQLRQRWKDAFPELATTRSNAT</sequence>
<gene>
    <name evidence="1" type="ORF">ADL17_12155</name>
</gene>
<reference evidence="1 2" key="1">
    <citation type="submission" date="2015-10" db="EMBL/GenBank/DDBJ databases">
        <authorList>
            <person name="Ju K.-S."/>
            <person name="Doroghazi J.R."/>
            <person name="Metcalf W.W."/>
        </authorList>
    </citation>
    <scope>NUCLEOTIDE SEQUENCE [LARGE SCALE GENOMIC DNA]</scope>
    <source>
        <strain evidence="1 2">NRRL B-24793</strain>
    </source>
</reference>
<comment type="caution">
    <text evidence="1">The sequence shown here is derived from an EMBL/GenBank/DDBJ whole genome shotgun (WGS) entry which is preliminary data.</text>
</comment>